<keyword evidence="14" id="KW-0175">Coiled coil</keyword>
<dbReference type="SUPFAM" id="SSF50249">
    <property type="entry name" value="Nucleic acid-binding proteins"/>
    <property type="match status" value="1"/>
</dbReference>
<dbReference type="Gene3D" id="3.40.50.300">
    <property type="entry name" value="P-loop containing nucleotide triphosphate hydrolases"/>
    <property type="match status" value="1"/>
</dbReference>
<dbReference type="SMART" id="SM00324">
    <property type="entry name" value="RhoGAP"/>
    <property type="match status" value="1"/>
</dbReference>
<dbReference type="InterPro" id="IPR056875">
    <property type="entry name" value="MCM8/REC_WHD"/>
</dbReference>
<dbReference type="InterPro" id="IPR027267">
    <property type="entry name" value="AH/BAR_dom_sf"/>
</dbReference>
<dbReference type="InterPro" id="IPR031160">
    <property type="entry name" value="F_BAR_dom"/>
</dbReference>
<sequence>MDSAPRFDDRAPLGWAVYFPMLGCDASSALVQLIRNFVVYFSEKHVLDKAKVLESLVVYVDWGEMVAESLVPGIDELVFEDPARSLAAMAVAAVEVVYSDCVGTGLPASFKKITARLCNHPTTTPIRSLKSHYIGRLVSVRGTVVRTSAIKPLVVSMDFVCTKCDGVIGMDFVDGKYSPPLSCGLDGCKSKTFEADRASALTVDWQKVRIQEILDDSNYEAGRIPRTIESELTGTLVDCCVPGDVISVTGEVKVVSSSSSASASRKAKTLFVLYIDANMVSRQGKTGESDGMHYTVKDMQMVNEIAHVDDVLHLLVNSLCPSIYGHELVKAGWLLALFGGTQKFSLEKDRIAVRGDPHVLVVGDPGMGKSQLLRSVASAAPRGVYVCGNTTSTTGLTVTLLKDPLSGDYALEAGALVLGDQGCCCIDEFDKMKSEHHALLEAMEQQSVSIAKAGIVANLPARTSVLAAANPVGGHYTHAKTVAENVHLAPALLSRFDLIFVLVDKPDHERDAKLSEHVMLMHGGGQYSRKGRPSSTYSALSASGVLDPSYKSQLMSALDRATAATASTATGARSNEAGSGERRPLADRLKLRKAKTFDPLPHVLMRKYIGYAREYVKPVLSLPAADLLQDFYLSLRKSHVGGESMPVTTRQLESMIRLAEARAKLELRELVTADDALDVIELMKESLIDVYVDASGTALGARAAAGGSKKKVMKAYVGELTRISEATYNSLFTMQQLYKVATDLGLAASDFRDMVGQLNQHGYLIKKRNNVYQLASSSVADGGWAPMASDQEPAYRFATDLWDGFDVVVEHTDTGLQALKEVTNVIKKRAELELEYSKKLAKLASHPSTRRVFETTGNSIESQQLGTCASAWTSFLDACMEQANAHADAATSLDETVVTSLNSFIKDMESARKTIVADGQRRLKEKKEAEDAVAKAKTSYFKASESYNSAVAAHDAALNNPTAKTKDVTKAKSKMAKASTALEQSVQEYQFQVKGANKVQTRFLSRHMPKIMDDLQHLSTVRIHILKTNLRKTALTLESPPPRTAKAVLTFKGVVAAIDNDSDMRAFITENKTFQLPPPPFEFEEHGAVGAARSKKAKRGAVEANPATSIFGVSIEEVLAKKVACHPAMGNLPRLIPVLCHGILAKGGPKAEGLFRLSGENKLVKDLKARLDAGNYDVADIDSVHVLTGALKLWFRELKDPLIPEPLYDQAVAAATEADAAAIFNDLSAPRQTIIQYLMGFLATISTPEIVTVTKMTTDNLALIFAPSFLRCSDPAQMMVNAERERVFVKLLFLWLSAQDTTAALYASIPAPTPPRPRPDMPRYLVVNKSTITHGSASASPSLPIYSYCSSPPVAIPAGVWK</sequence>
<evidence type="ECO:0000313" key="20">
    <source>
        <dbReference type="EMBL" id="KNC52686.1"/>
    </source>
</evidence>
<dbReference type="EMBL" id="GL349474">
    <property type="protein sequence ID" value="KNC52686.1"/>
    <property type="molecule type" value="Genomic_DNA"/>
</dbReference>
<dbReference type="PROSITE" id="PS50238">
    <property type="entry name" value="RHOGAP"/>
    <property type="match status" value="1"/>
</dbReference>
<evidence type="ECO:0000256" key="2">
    <source>
        <dbReference type="ARBA" id="ARBA00008010"/>
    </source>
</evidence>
<evidence type="ECO:0000256" key="11">
    <source>
        <dbReference type="ARBA" id="ARBA00023242"/>
    </source>
</evidence>
<evidence type="ECO:0000256" key="15">
    <source>
        <dbReference type="RuleBase" id="RU004070"/>
    </source>
</evidence>
<keyword evidence="10" id="KW-0234">DNA repair</keyword>
<dbReference type="PANTHER" id="PTHR11630:SF47">
    <property type="entry name" value="DNA HELICASE MCM8"/>
    <property type="match status" value="1"/>
</dbReference>
<feature type="domain" description="Rho-GAP" evidence="18">
    <location>
        <begin position="1113"/>
        <end position="1300"/>
    </location>
</feature>
<dbReference type="GO" id="GO:0007165">
    <property type="term" value="P:signal transduction"/>
    <property type="evidence" value="ECO:0007669"/>
    <property type="project" value="InterPro"/>
</dbReference>
<dbReference type="InterPro" id="IPR001060">
    <property type="entry name" value="FCH_dom"/>
</dbReference>
<dbReference type="Pfam" id="PF17207">
    <property type="entry name" value="MCM_OB"/>
    <property type="match status" value="1"/>
</dbReference>
<dbReference type="Gene3D" id="1.10.555.10">
    <property type="entry name" value="Rho GTPase activation protein"/>
    <property type="match status" value="1"/>
</dbReference>
<dbReference type="FunFam" id="2.20.28.10:FF:000007">
    <property type="entry name" value="DNA helicase MCM8 isoform X1"/>
    <property type="match status" value="1"/>
</dbReference>
<dbReference type="InterPro" id="IPR001208">
    <property type="entry name" value="MCM_dom"/>
</dbReference>
<dbReference type="GO" id="GO:0005524">
    <property type="term" value="F:ATP binding"/>
    <property type="evidence" value="ECO:0007669"/>
    <property type="project" value="UniProtKB-KW"/>
</dbReference>
<dbReference type="GO" id="GO:0017116">
    <property type="term" value="F:single-stranded DNA helicase activity"/>
    <property type="evidence" value="ECO:0007669"/>
    <property type="project" value="TreeGrafter"/>
</dbReference>
<evidence type="ECO:0000256" key="8">
    <source>
        <dbReference type="ARBA" id="ARBA00022840"/>
    </source>
</evidence>
<dbReference type="eggNOG" id="KOG3565">
    <property type="taxonomic scope" value="Eukaryota"/>
</dbReference>
<dbReference type="eggNOG" id="KOG0480">
    <property type="taxonomic scope" value="Eukaryota"/>
</dbReference>
<evidence type="ECO:0000259" key="18">
    <source>
        <dbReference type="PROSITE" id="PS50238"/>
    </source>
</evidence>
<dbReference type="CDD" id="cd22247">
    <property type="entry name" value="MCM8_WHD"/>
    <property type="match status" value="1"/>
</dbReference>
<dbReference type="PROSITE" id="PS51741">
    <property type="entry name" value="F_BAR"/>
    <property type="match status" value="1"/>
</dbReference>
<evidence type="ECO:0000256" key="14">
    <source>
        <dbReference type="PROSITE-ProRule" id="PRU01077"/>
    </source>
</evidence>
<protein>
    <recommendedName>
        <fullName evidence="3">DNA helicase</fullName>
        <ecNumber evidence="3">3.6.4.12</ecNumber>
    </recommendedName>
    <alternativeName>
        <fullName evidence="12">Minichromosome maintenance 8</fullName>
    </alternativeName>
</protein>
<evidence type="ECO:0000313" key="21">
    <source>
        <dbReference type="Proteomes" id="UP000054408"/>
    </source>
</evidence>
<evidence type="ECO:0000256" key="4">
    <source>
        <dbReference type="ARBA" id="ARBA00022741"/>
    </source>
</evidence>
<dbReference type="InterPro" id="IPR000198">
    <property type="entry name" value="RhoGAP_dom"/>
</dbReference>
<dbReference type="SMART" id="SM00055">
    <property type="entry name" value="FCH"/>
    <property type="match status" value="1"/>
</dbReference>
<proteinExistence type="inferred from homology"/>
<dbReference type="PANTHER" id="PTHR11630">
    <property type="entry name" value="DNA REPLICATION LICENSING FACTOR MCM FAMILY MEMBER"/>
    <property type="match status" value="1"/>
</dbReference>
<name>A0A0L0DKY3_THETB</name>
<evidence type="ECO:0000256" key="6">
    <source>
        <dbReference type="ARBA" id="ARBA00022801"/>
    </source>
</evidence>
<dbReference type="InterPro" id="IPR031327">
    <property type="entry name" value="MCM"/>
</dbReference>
<dbReference type="EC" id="3.6.4.12" evidence="3"/>
<dbReference type="GO" id="GO:0003697">
    <property type="term" value="F:single-stranded DNA binding"/>
    <property type="evidence" value="ECO:0007669"/>
    <property type="project" value="TreeGrafter"/>
</dbReference>
<evidence type="ECO:0000256" key="16">
    <source>
        <dbReference type="SAM" id="MobiDB-lite"/>
    </source>
</evidence>
<comment type="catalytic activity">
    <reaction evidence="13">
        <text>ATP + H2O = ADP + phosphate + H(+)</text>
        <dbReference type="Rhea" id="RHEA:13065"/>
        <dbReference type="ChEBI" id="CHEBI:15377"/>
        <dbReference type="ChEBI" id="CHEBI:15378"/>
        <dbReference type="ChEBI" id="CHEBI:30616"/>
        <dbReference type="ChEBI" id="CHEBI:43474"/>
        <dbReference type="ChEBI" id="CHEBI:456216"/>
        <dbReference type="EC" id="3.6.4.12"/>
    </reaction>
</comment>
<dbReference type="Gene3D" id="2.40.50.140">
    <property type="entry name" value="Nucleic acid-binding proteins"/>
    <property type="match status" value="1"/>
</dbReference>
<comment type="subcellular location">
    <subcellularLocation>
        <location evidence="1">Nucleus</location>
    </subcellularLocation>
</comment>
<dbReference type="SUPFAM" id="SSF52540">
    <property type="entry name" value="P-loop containing nucleoside triphosphate hydrolases"/>
    <property type="match status" value="1"/>
</dbReference>
<dbReference type="SUPFAM" id="SSF48350">
    <property type="entry name" value="GTPase activation domain, GAP"/>
    <property type="match status" value="1"/>
</dbReference>
<evidence type="ECO:0000256" key="5">
    <source>
        <dbReference type="ARBA" id="ARBA00022763"/>
    </source>
</evidence>
<evidence type="ECO:0000256" key="3">
    <source>
        <dbReference type="ARBA" id="ARBA00012551"/>
    </source>
</evidence>
<dbReference type="PROSITE" id="PS50051">
    <property type="entry name" value="MCM_2"/>
    <property type="match status" value="1"/>
</dbReference>
<dbReference type="Gene3D" id="2.20.28.10">
    <property type="match status" value="1"/>
</dbReference>
<reference evidence="20 21" key="1">
    <citation type="submission" date="2010-05" db="EMBL/GenBank/DDBJ databases">
        <title>The Genome Sequence of Thecamonas trahens ATCC 50062.</title>
        <authorList>
            <consortium name="The Broad Institute Genome Sequencing Platform"/>
            <person name="Russ C."/>
            <person name="Cuomo C."/>
            <person name="Shea T."/>
            <person name="Young S.K."/>
            <person name="Zeng Q."/>
            <person name="Koehrsen M."/>
            <person name="Haas B."/>
            <person name="Borodovsky M."/>
            <person name="Guigo R."/>
            <person name="Alvarado L."/>
            <person name="Berlin A."/>
            <person name="Bochicchio J."/>
            <person name="Borenstein D."/>
            <person name="Chapman S."/>
            <person name="Chen Z."/>
            <person name="Freedman E."/>
            <person name="Gellesch M."/>
            <person name="Goldberg J."/>
            <person name="Griggs A."/>
            <person name="Gujja S."/>
            <person name="Heilman E."/>
            <person name="Heiman D."/>
            <person name="Hepburn T."/>
            <person name="Howarth C."/>
            <person name="Jen D."/>
            <person name="Larson L."/>
            <person name="Mehta T."/>
            <person name="Park D."/>
            <person name="Pearson M."/>
            <person name="Roberts A."/>
            <person name="Saif S."/>
            <person name="Shenoy N."/>
            <person name="Sisk P."/>
            <person name="Stolte C."/>
            <person name="Sykes S."/>
            <person name="Thomson T."/>
            <person name="Walk T."/>
            <person name="White J."/>
            <person name="Yandava C."/>
            <person name="Burger G."/>
            <person name="Gray M.W."/>
            <person name="Holland P.W.H."/>
            <person name="King N."/>
            <person name="Lang F.B.F."/>
            <person name="Roger A.J."/>
            <person name="Ruiz-Trillo I."/>
            <person name="Lander E."/>
            <person name="Nusbaum C."/>
        </authorList>
    </citation>
    <scope>NUCLEOTIDE SEQUENCE [LARGE SCALE GENOMIC DNA]</scope>
    <source>
        <strain evidence="20 21">ATCC 50062</strain>
    </source>
</reference>
<dbReference type="STRING" id="461836.A0A0L0DKY3"/>
<dbReference type="InterPro" id="IPR012340">
    <property type="entry name" value="NA-bd_OB-fold"/>
</dbReference>
<evidence type="ECO:0000256" key="1">
    <source>
        <dbReference type="ARBA" id="ARBA00004123"/>
    </source>
</evidence>
<dbReference type="InterPro" id="IPR008936">
    <property type="entry name" value="Rho_GTPase_activation_prot"/>
</dbReference>
<evidence type="ECO:0000259" key="17">
    <source>
        <dbReference type="PROSITE" id="PS50051"/>
    </source>
</evidence>
<accession>A0A0L0DKY3</accession>
<dbReference type="RefSeq" id="XP_013755230.1">
    <property type="nucleotide sequence ID" value="XM_013899776.1"/>
</dbReference>
<keyword evidence="4 15" id="KW-0547">Nucleotide-binding</keyword>
<comment type="similarity">
    <text evidence="2 15">Belongs to the MCM family.</text>
</comment>
<dbReference type="PRINTS" id="PR01657">
    <property type="entry name" value="MCMFAMILY"/>
</dbReference>
<dbReference type="SMART" id="SM00382">
    <property type="entry name" value="AAA"/>
    <property type="match status" value="1"/>
</dbReference>
<dbReference type="Pfam" id="PF00493">
    <property type="entry name" value="MCM"/>
    <property type="match status" value="1"/>
</dbReference>
<keyword evidence="21" id="KW-1185">Reference proteome</keyword>
<dbReference type="InterPro" id="IPR041562">
    <property type="entry name" value="MCM_lid"/>
</dbReference>
<dbReference type="InterPro" id="IPR027417">
    <property type="entry name" value="P-loop_NTPase"/>
</dbReference>
<dbReference type="GO" id="GO:0016787">
    <property type="term" value="F:hydrolase activity"/>
    <property type="evidence" value="ECO:0007669"/>
    <property type="project" value="UniProtKB-KW"/>
</dbReference>
<keyword evidence="5" id="KW-0227">DNA damage</keyword>
<evidence type="ECO:0000256" key="12">
    <source>
        <dbReference type="ARBA" id="ARBA00042306"/>
    </source>
</evidence>
<keyword evidence="7 20" id="KW-0347">Helicase</keyword>
<dbReference type="InterPro" id="IPR033762">
    <property type="entry name" value="MCM_OB"/>
</dbReference>
<dbReference type="GeneID" id="25567225"/>
<dbReference type="Gene3D" id="1.20.1270.60">
    <property type="entry name" value="Arfaptin homology (AH) domain/BAR domain"/>
    <property type="match status" value="1"/>
</dbReference>
<dbReference type="Pfam" id="PF00611">
    <property type="entry name" value="FCH"/>
    <property type="match status" value="1"/>
</dbReference>
<organism evidence="20 21">
    <name type="scientific">Thecamonas trahens ATCC 50062</name>
    <dbReference type="NCBI Taxonomy" id="461836"/>
    <lineage>
        <taxon>Eukaryota</taxon>
        <taxon>Apusozoa</taxon>
        <taxon>Apusomonadida</taxon>
        <taxon>Apusomonadidae</taxon>
        <taxon>Thecamonas</taxon>
    </lineage>
</organism>
<dbReference type="Proteomes" id="UP000054408">
    <property type="component" value="Unassembled WGS sequence"/>
</dbReference>
<dbReference type="Pfam" id="PF00620">
    <property type="entry name" value="RhoGAP"/>
    <property type="match status" value="1"/>
</dbReference>
<dbReference type="SMART" id="SM00350">
    <property type="entry name" value="MCM"/>
    <property type="match status" value="1"/>
</dbReference>
<dbReference type="OrthoDB" id="422555at2759"/>
<dbReference type="GO" id="GO:0005634">
    <property type="term" value="C:nucleus"/>
    <property type="evidence" value="ECO:0007669"/>
    <property type="project" value="UniProtKB-SubCell"/>
</dbReference>
<evidence type="ECO:0000256" key="13">
    <source>
        <dbReference type="ARBA" id="ARBA00047995"/>
    </source>
</evidence>
<gene>
    <name evidence="20" type="ORF">AMSG_08560</name>
</gene>
<dbReference type="Pfam" id="PF17855">
    <property type="entry name" value="MCM_lid"/>
    <property type="match status" value="1"/>
</dbReference>
<keyword evidence="6" id="KW-0378">Hydrolase</keyword>
<dbReference type="SUPFAM" id="SSF103657">
    <property type="entry name" value="BAR/IMD domain-like"/>
    <property type="match status" value="1"/>
</dbReference>
<evidence type="ECO:0000259" key="19">
    <source>
        <dbReference type="PROSITE" id="PS51741"/>
    </source>
</evidence>
<dbReference type="Pfam" id="PF25051">
    <property type="entry name" value="WHD_MCM8"/>
    <property type="match status" value="1"/>
</dbReference>
<feature type="domain" description="MCM C-terminal AAA(+) ATPase" evidence="17">
    <location>
        <begin position="311"/>
        <end position="518"/>
    </location>
</feature>
<dbReference type="InterPro" id="IPR003593">
    <property type="entry name" value="AAA+_ATPase"/>
</dbReference>
<dbReference type="GO" id="GO:0000724">
    <property type="term" value="P:double-strand break repair via homologous recombination"/>
    <property type="evidence" value="ECO:0007669"/>
    <property type="project" value="UniProtKB-ARBA"/>
</dbReference>
<keyword evidence="9 15" id="KW-0238">DNA-binding</keyword>
<feature type="domain" description="F-BAR" evidence="19">
    <location>
        <begin position="793"/>
        <end position="1063"/>
    </location>
</feature>
<keyword evidence="8 15" id="KW-0067">ATP-binding</keyword>
<dbReference type="GO" id="GO:0042555">
    <property type="term" value="C:MCM complex"/>
    <property type="evidence" value="ECO:0007669"/>
    <property type="project" value="TreeGrafter"/>
</dbReference>
<feature type="region of interest" description="Disordered" evidence="16">
    <location>
        <begin position="566"/>
        <end position="585"/>
    </location>
</feature>
<evidence type="ECO:0000256" key="10">
    <source>
        <dbReference type="ARBA" id="ARBA00023204"/>
    </source>
</evidence>
<keyword evidence="11" id="KW-0539">Nucleus</keyword>
<evidence type="ECO:0000256" key="7">
    <source>
        <dbReference type="ARBA" id="ARBA00022806"/>
    </source>
</evidence>
<evidence type="ECO:0000256" key="9">
    <source>
        <dbReference type="ARBA" id="ARBA00023125"/>
    </source>
</evidence>